<feature type="compositionally biased region" description="Polar residues" evidence="1">
    <location>
        <begin position="42"/>
        <end position="60"/>
    </location>
</feature>
<dbReference type="Proteomes" id="UP000007174">
    <property type="component" value="Unassembled WGS sequence"/>
</dbReference>
<accession>H1V5C7</accession>
<evidence type="ECO:0000313" key="2">
    <source>
        <dbReference type="EMBL" id="CCF35429.1"/>
    </source>
</evidence>
<dbReference type="EMBL" id="CACQ02001534">
    <property type="protein sequence ID" value="CCF35429.1"/>
    <property type="molecule type" value="Genomic_DNA"/>
</dbReference>
<evidence type="ECO:0000313" key="3">
    <source>
        <dbReference type="Proteomes" id="UP000007174"/>
    </source>
</evidence>
<name>H1V5C7_COLHI</name>
<gene>
    <name evidence="2" type="ORF">CH063_07221</name>
</gene>
<evidence type="ECO:0000256" key="1">
    <source>
        <dbReference type="SAM" id="MobiDB-lite"/>
    </source>
</evidence>
<feature type="region of interest" description="Disordered" evidence="1">
    <location>
        <begin position="22"/>
        <end position="60"/>
    </location>
</feature>
<organism evidence="2 3">
    <name type="scientific">Colletotrichum higginsianum (strain IMI 349063)</name>
    <name type="common">Crucifer anthracnose fungus</name>
    <dbReference type="NCBI Taxonomy" id="759273"/>
    <lineage>
        <taxon>Eukaryota</taxon>
        <taxon>Fungi</taxon>
        <taxon>Dikarya</taxon>
        <taxon>Ascomycota</taxon>
        <taxon>Pezizomycotina</taxon>
        <taxon>Sordariomycetes</taxon>
        <taxon>Hypocreomycetidae</taxon>
        <taxon>Glomerellales</taxon>
        <taxon>Glomerellaceae</taxon>
        <taxon>Colletotrichum</taxon>
        <taxon>Colletotrichum destructivum species complex</taxon>
    </lineage>
</organism>
<reference evidence="3" key="1">
    <citation type="journal article" date="2012" name="Nat. Genet.">
        <title>Lifestyle transitions in plant pathogenic Colletotrichum fungi deciphered by genome and transcriptome analyses.</title>
        <authorList>
            <person name="O'Connell R.J."/>
            <person name="Thon M.R."/>
            <person name="Hacquard S."/>
            <person name="Amyotte S.G."/>
            <person name="Kleemann J."/>
            <person name="Torres M.F."/>
            <person name="Damm U."/>
            <person name="Buiate E.A."/>
            <person name="Epstein L."/>
            <person name="Alkan N."/>
            <person name="Altmueller J."/>
            <person name="Alvarado-Balderrama L."/>
            <person name="Bauser C.A."/>
            <person name="Becker C."/>
            <person name="Birren B.W."/>
            <person name="Chen Z."/>
            <person name="Choi J."/>
            <person name="Crouch J.A."/>
            <person name="Duvick J.P."/>
            <person name="Farman M.A."/>
            <person name="Gan P."/>
            <person name="Heiman D."/>
            <person name="Henrissat B."/>
            <person name="Howard R.J."/>
            <person name="Kabbage M."/>
            <person name="Koch C."/>
            <person name="Kracher B."/>
            <person name="Kubo Y."/>
            <person name="Law A.D."/>
            <person name="Lebrun M.-H."/>
            <person name="Lee Y.-H."/>
            <person name="Miyara I."/>
            <person name="Moore N."/>
            <person name="Neumann U."/>
            <person name="Nordstroem K."/>
            <person name="Panaccione D.G."/>
            <person name="Panstruga R."/>
            <person name="Place M."/>
            <person name="Proctor R.H."/>
            <person name="Prusky D."/>
            <person name="Rech G."/>
            <person name="Reinhardt R."/>
            <person name="Rollins J.A."/>
            <person name="Rounsley S."/>
            <person name="Schardl C.L."/>
            <person name="Schwartz D.C."/>
            <person name="Shenoy N."/>
            <person name="Shirasu K."/>
            <person name="Sikhakolli U.R."/>
            <person name="Stueber K."/>
            <person name="Sukno S.A."/>
            <person name="Sweigard J.A."/>
            <person name="Takano Y."/>
            <person name="Takahara H."/>
            <person name="Trail F."/>
            <person name="van der Does H.C."/>
            <person name="Voll L.M."/>
            <person name="Will I."/>
            <person name="Young S."/>
            <person name="Zeng Q."/>
            <person name="Zhang J."/>
            <person name="Zhou S."/>
            <person name="Dickman M.B."/>
            <person name="Schulze-Lefert P."/>
            <person name="Ver Loren van Themaat E."/>
            <person name="Ma L.-J."/>
            <person name="Vaillancourt L.J."/>
        </authorList>
    </citation>
    <scope>NUCLEOTIDE SEQUENCE [LARGE SCALE GENOMIC DNA]</scope>
    <source>
        <strain evidence="3">IMI 349063</strain>
    </source>
</reference>
<proteinExistence type="predicted"/>
<feature type="compositionally biased region" description="Basic residues" evidence="1">
    <location>
        <begin position="26"/>
        <end position="37"/>
    </location>
</feature>
<dbReference type="HOGENOM" id="CLU_2948003_0_0_1"/>
<dbReference type="AlphaFoldDB" id="H1V5C7"/>
<sequence>SYLSRQREQWLMTFWQQEQRPSKTPCRLHSRARHRQTDKRCPSTQLIFSDSANSDQPDCK</sequence>
<protein>
    <submittedName>
        <fullName evidence="2">Uncharacterized protein</fullName>
    </submittedName>
</protein>
<feature type="non-terminal residue" evidence="2">
    <location>
        <position position="1"/>
    </location>
</feature>